<reference evidence="1 2" key="1">
    <citation type="journal article" date="2019" name="New Phytol.">
        <title>Comparative genomics reveals unique wood-decay strategies and fruiting body development in the Schizophyllaceae.</title>
        <authorList>
            <person name="Almasi E."/>
            <person name="Sahu N."/>
            <person name="Krizsan K."/>
            <person name="Balint B."/>
            <person name="Kovacs G.M."/>
            <person name="Kiss B."/>
            <person name="Cseklye J."/>
            <person name="Drula E."/>
            <person name="Henrissat B."/>
            <person name="Nagy I."/>
            <person name="Chovatia M."/>
            <person name="Adam C."/>
            <person name="LaButti K."/>
            <person name="Lipzen A."/>
            <person name="Riley R."/>
            <person name="Grigoriev I.V."/>
            <person name="Nagy L.G."/>
        </authorList>
    </citation>
    <scope>NUCLEOTIDE SEQUENCE [LARGE SCALE GENOMIC DNA]</scope>
    <source>
        <strain evidence="1 2">NL-1724</strain>
    </source>
</reference>
<name>A0A550CIL2_9AGAR</name>
<keyword evidence="2" id="KW-1185">Reference proteome</keyword>
<dbReference type="EMBL" id="VDMD01000007">
    <property type="protein sequence ID" value="TRM64645.1"/>
    <property type="molecule type" value="Genomic_DNA"/>
</dbReference>
<dbReference type="OrthoDB" id="3209747at2759"/>
<proteinExistence type="predicted"/>
<comment type="caution">
    <text evidence="1">The sequence shown here is derived from an EMBL/GenBank/DDBJ whole genome shotgun (WGS) entry which is preliminary data.</text>
</comment>
<organism evidence="1 2">
    <name type="scientific">Schizophyllum amplum</name>
    <dbReference type="NCBI Taxonomy" id="97359"/>
    <lineage>
        <taxon>Eukaryota</taxon>
        <taxon>Fungi</taxon>
        <taxon>Dikarya</taxon>
        <taxon>Basidiomycota</taxon>
        <taxon>Agaricomycotina</taxon>
        <taxon>Agaricomycetes</taxon>
        <taxon>Agaricomycetidae</taxon>
        <taxon>Agaricales</taxon>
        <taxon>Schizophyllaceae</taxon>
        <taxon>Schizophyllum</taxon>
    </lineage>
</organism>
<dbReference type="Proteomes" id="UP000320762">
    <property type="component" value="Unassembled WGS sequence"/>
</dbReference>
<sequence length="453" mass="51849">MFSAACSVAQTYELVDLILRSYDPWPEELLYNRYLVSLLTVSRIISSVALDILWETQSSLFLLCKILRSVVREAHLCYSPERAKPALWSRFDEYARRIKILDDSRYDCLRAPMRLHPTLLEKLGKRPCILPRLHTLRIGTRLYFSIPETIAIHVEQDSIVFTPYGSDTKHLSALCDVRQLRNIRVTHEPFLANWLNTRGAFRPRVLRLLKPTSLGAATAALRKLPNAKLPLTTFEAIPSRDRIRKWGETDGRDDFLKFCAAIRALCDASTLTTLCIYTPRRDQGPADAFLADLLVFSNMEDANIVFRNEDADIAGALNATSAAWSRLRRLSLAPEWDMLHNYRVSLRNEPHIRDLLPLARRCPELQYLDIPLQNVGSSPKPRGSEDGPAFLRPLTLDVHTSQNELYMDHESDIVDFLRSVLPGIQAIITPDASMWPWLCLYTWNRIEQALLEP</sequence>
<evidence type="ECO:0008006" key="3">
    <source>
        <dbReference type="Google" id="ProtNLM"/>
    </source>
</evidence>
<accession>A0A550CIL2</accession>
<gene>
    <name evidence="1" type="ORF">BD626DRAFT_629539</name>
</gene>
<protein>
    <recommendedName>
        <fullName evidence="3">F-box domain-containing protein</fullName>
    </recommendedName>
</protein>
<dbReference type="AlphaFoldDB" id="A0A550CIL2"/>
<evidence type="ECO:0000313" key="1">
    <source>
        <dbReference type="EMBL" id="TRM64645.1"/>
    </source>
</evidence>
<evidence type="ECO:0000313" key="2">
    <source>
        <dbReference type="Proteomes" id="UP000320762"/>
    </source>
</evidence>